<protein>
    <submittedName>
        <fullName evidence="1">Uncharacterized protein</fullName>
    </submittedName>
</protein>
<dbReference type="EMBL" id="NNRL01000157">
    <property type="protein sequence ID" value="OYR13733.1"/>
    <property type="molecule type" value="Genomic_DNA"/>
</dbReference>
<organism evidence="1 2">
    <name type="scientific">Brucella grignonensis</name>
    <dbReference type="NCBI Taxonomy" id="94627"/>
    <lineage>
        <taxon>Bacteria</taxon>
        <taxon>Pseudomonadati</taxon>
        <taxon>Pseudomonadota</taxon>
        <taxon>Alphaproteobacteria</taxon>
        <taxon>Hyphomicrobiales</taxon>
        <taxon>Brucellaceae</taxon>
        <taxon>Brucella/Ochrobactrum group</taxon>
        <taxon>Brucella</taxon>
    </lineage>
</organism>
<reference evidence="1 2" key="1">
    <citation type="submission" date="2017-07" db="EMBL/GenBank/DDBJ databases">
        <title>Phylogenetic study on the rhizospheric bacterium Ochrobactrum sp. A44.</title>
        <authorList>
            <person name="Krzyzanowska D.M."/>
            <person name="Ossowicki A."/>
            <person name="Rajewska M."/>
            <person name="Maciag T."/>
            <person name="Kaczynski Z."/>
            <person name="Czerwicka M."/>
            <person name="Jafra S."/>
        </authorList>
    </citation>
    <scope>NUCLEOTIDE SEQUENCE [LARGE SCALE GENOMIC DNA]</scope>
    <source>
        <strain evidence="1 2">OgA9a</strain>
    </source>
</reference>
<evidence type="ECO:0000313" key="2">
    <source>
        <dbReference type="Proteomes" id="UP000216478"/>
    </source>
</evidence>
<evidence type="ECO:0000313" key="1">
    <source>
        <dbReference type="EMBL" id="OYR13733.1"/>
    </source>
</evidence>
<dbReference type="Proteomes" id="UP000216478">
    <property type="component" value="Unassembled WGS sequence"/>
</dbReference>
<name>A0A256FFZ2_9HYPH</name>
<accession>A0A256FFZ2</accession>
<keyword evidence="2" id="KW-1185">Reference proteome</keyword>
<proteinExistence type="predicted"/>
<sequence>MVKNNAIKAGFFPQRFTSATNDFDEERLGVEVKAGKAAGAR</sequence>
<gene>
    <name evidence="1" type="ORF">CEV33_0531</name>
</gene>
<comment type="caution">
    <text evidence="1">The sequence shown here is derived from an EMBL/GenBank/DDBJ whole genome shotgun (WGS) entry which is preliminary data.</text>
</comment>
<dbReference type="AlphaFoldDB" id="A0A256FFZ2"/>